<organism evidence="4 5">
    <name type="scientific">Pararhizobium mangrovi</name>
    <dbReference type="NCBI Taxonomy" id="2590452"/>
    <lineage>
        <taxon>Bacteria</taxon>
        <taxon>Pseudomonadati</taxon>
        <taxon>Pseudomonadota</taxon>
        <taxon>Alphaproteobacteria</taxon>
        <taxon>Hyphomicrobiales</taxon>
        <taxon>Rhizobiaceae</taxon>
        <taxon>Rhizobium/Agrobacterium group</taxon>
        <taxon>Pararhizobium</taxon>
    </lineage>
</organism>
<dbReference type="SFLD" id="SFLDS00003">
    <property type="entry name" value="Haloacid_Dehalogenase"/>
    <property type="match status" value="1"/>
</dbReference>
<dbReference type="GO" id="GO:0018784">
    <property type="term" value="F:(S)-2-haloacid dehalogenase activity"/>
    <property type="evidence" value="ECO:0007669"/>
    <property type="project" value="UniProtKB-UniRule"/>
</dbReference>
<dbReference type="SFLD" id="SFLDG01129">
    <property type="entry name" value="C1.5:_HAD__Beta-PGM__Phosphata"/>
    <property type="match status" value="1"/>
</dbReference>
<dbReference type="Gene3D" id="1.10.150.240">
    <property type="entry name" value="Putative phosphatase, domain 2"/>
    <property type="match status" value="1"/>
</dbReference>
<dbReference type="RefSeq" id="WP_141167178.1">
    <property type="nucleotide sequence ID" value="NZ_VHLH01000020.1"/>
</dbReference>
<comment type="caution">
    <text evidence="4">The sequence shown here is derived from an EMBL/GenBank/DDBJ whole genome shotgun (WGS) entry which is preliminary data.</text>
</comment>
<keyword evidence="2 3" id="KW-0378">Hydrolase</keyword>
<dbReference type="OrthoDB" id="7989657at2"/>
<dbReference type="InterPro" id="IPR006439">
    <property type="entry name" value="HAD-SF_hydro_IA"/>
</dbReference>
<dbReference type="InterPro" id="IPR023198">
    <property type="entry name" value="PGP-like_dom2"/>
</dbReference>
<comment type="similarity">
    <text evidence="1 3">Belongs to the HAD-like hydrolase superfamily. S-2-haloalkanoic acid dehalogenase family.</text>
</comment>
<dbReference type="Pfam" id="PF00702">
    <property type="entry name" value="Hydrolase"/>
    <property type="match status" value="1"/>
</dbReference>
<dbReference type="SFLD" id="SFLDG01135">
    <property type="entry name" value="C1.5.6:_HAD__Beta-PGM__Phospha"/>
    <property type="match status" value="1"/>
</dbReference>
<dbReference type="AlphaFoldDB" id="A0A506U3J8"/>
<comment type="function">
    <text evidence="3">Catalyzes the hydrolytic dehalogenation of small (S)-2-haloalkanoic acids to yield the corresponding (R)-2-hydroxyalkanoic acids.</text>
</comment>
<dbReference type="EC" id="3.8.1.2" evidence="3"/>
<dbReference type="SUPFAM" id="SSF56784">
    <property type="entry name" value="HAD-like"/>
    <property type="match status" value="1"/>
</dbReference>
<dbReference type="InterPro" id="IPR051540">
    <property type="entry name" value="S-2-haloacid_dehalogenase"/>
</dbReference>
<dbReference type="Gene3D" id="3.40.50.1000">
    <property type="entry name" value="HAD superfamily/HAD-like"/>
    <property type="match status" value="1"/>
</dbReference>
<comment type="catalytic activity">
    <reaction evidence="3">
        <text>an (S)-2-haloacid + H2O = a (2R)-2-hydroxycarboxylate + a halide anion + H(+)</text>
        <dbReference type="Rhea" id="RHEA:11192"/>
        <dbReference type="ChEBI" id="CHEBI:15377"/>
        <dbReference type="ChEBI" id="CHEBI:15378"/>
        <dbReference type="ChEBI" id="CHEBI:16042"/>
        <dbReference type="ChEBI" id="CHEBI:58314"/>
        <dbReference type="ChEBI" id="CHEBI:137405"/>
        <dbReference type="EC" id="3.8.1.2"/>
    </reaction>
</comment>
<evidence type="ECO:0000256" key="3">
    <source>
        <dbReference type="RuleBase" id="RU368077"/>
    </source>
</evidence>
<dbReference type="PANTHER" id="PTHR43316:SF3">
    <property type="entry name" value="HALOACID DEHALOGENASE, TYPE II (AFU_ORTHOLOGUE AFUA_2G07750)-RELATED"/>
    <property type="match status" value="1"/>
</dbReference>
<sequence length="222" mass="24669">MPDQDATPAAYVFDAYGTLFDVHSAVRRHAGDLGETLSEIWRAKQLEYSWVRELTGAYLDFRTLTEQALDYAMASVPEIETSLRARLLEAYWELDCYEEVPEVLSRLKESGARVAILSNGSPDMLRSATKNAGIDTLLDDVFSVHPIARYKTASPTYRLVTDAYDIAPGAVSFHSSNRWDIAGARAFGFRPVWINRNAKPDEYTDLPPERVLASLSGLAAGC</sequence>
<evidence type="ECO:0000256" key="1">
    <source>
        <dbReference type="ARBA" id="ARBA00008106"/>
    </source>
</evidence>
<evidence type="ECO:0000313" key="5">
    <source>
        <dbReference type="Proteomes" id="UP000320314"/>
    </source>
</evidence>
<dbReference type="PANTHER" id="PTHR43316">
    <property type="entry name" value="HYDROLASE, HALOACID DELAHOGENASE-RELATED"/>
    <property type="match status" value="1"/>
</dbReference>
<dbReference type="PRINTS" id="PR00413">
    <property type="entry name" value="HADHALOGNASE"/>
</dbReference>
<dbReference type="NCBIfam" id="TIGR01428">
    <property type="entry name" value="HAD_type_II"/>
    <property type="match status" value="1"/>
</dbReference>
<dbReference type="InterPro" id="IPR036412">
    <property type="entry name" value="HAD-like_sf"/>
</dbReference>
<evidence type="ECO:0000313" key="4">
    <source>
        <dbReference type="EMBL" id="TPW27585.1"/>
    </source>
</evidence>
<dbReference type="CDD" id="cd02588">
    <property type="entry name" value="HAD_L2-DEX"/>
    <property type="match status" value="1"/>
</dbReference>
<dbReference type="NCBIfam" id="TIGR01493">
    <property type="entry name" value="HAD-SF-IA-v2"/>
    <property type="match status" value="1"/>
</dbReference>
<evidence type="ECO:0000256" key="2">
    <source>
        <dbReference type="ARBA" id="ARBA00022801"/>
    </source>
</evidence>
<protein>
    <recommendedName>
        <fullName evidence="3">(S)-2-haloacid dehalogenase</fullName>
        <ecNumber evidence="3">3.8.1.2</ecNumber>
    </recommendedName>
    <alternativeName>
        <fullName evidence="3">2-haloalkanoic acid dehalogenase</fullName>
    </alternativeName>
    <alternativeName>
        <fullName evidence="3">Halocarboxylic acid halidohydrolase</fullName>
    </alternativeName>
    <alternativeName>
        <fullName evidence="3">L-2-haloacid dehalogenase</fullName>
    </alternativeName>
</protein>
<keyword evidence="5" id="KW-1185">Reference proteome</keyword>
<accession>A0A506U3J8</accession>
<dbReference type="InterPro" id="IPR023214">
    <property type="entry name" value="HAD_sf"/>
</dbReference>
<dbReference type="InterPro" id="IPR006328">
    <property type="entry name" value="2-HAD"/>
</dbReference>
<dbReference type="Proteomes" id="UP000320314">
    <property type="component" value="Unassembled WGS sequence"/>
</dbReference>
<reference evidence="4 5" key="1">
    <citation type="submission" date="2019-06" db="EMBL/GenBank/DDBJ databases">
        <authorList>
            <person name="Li M."/>
        </authorList>
    </citation>
    <scope>NUCLEOTIDE SEQUENCE [LARGE SCALE GENOMIC DNA]</scope>
    <source>
        <strain evidence="4 5">BGMRC6574</strain>
    </source>
</reference>
<dbReference type="EMBL" id="VHLH01000020">
    <property type="protein sequence ID" value="TPW27585.1"/>
    <property type="molecule type" value="Genomic_DNA"/>
</dbReference>
<dbReference type="SFLD" id="SFLDF00045">
    <property type="entry name" value="2-haloacid_dehalogenase"/>
    <property type="match status" value="1"/>
</dbReference>
<gene>
    <name evidence="4" type="ORF">FJU11_11400</name>
</gene>
<proteinExistence type="inferred from homology"/>
<name>A0A506U3J8_9HYPH</name>